<dbReference type="OrthoDB" id="2548233at2759"/>
<gene>
    <name evidence="1" type="ORF">ASPVEDRAFT_43816</name>
</gene>
<evidence type="ECO:0008006" key="3">
    <source>
        <dbReference type="Google" id="ProtNLM"/>
    </source>
</evidence>
<dbReference type="EMBL" id="KV878131">
    <property type="protein sequence ID" value="OJJ04344.1"/>
    <property type="molecule type" value="Genomic_DNA"/>
</dbReference>
<proteinExistence type="predicted"/>
<dbReference type="VEuPathDB" id="FungiDB:ASPVEDRAFT_43816"/>
<dbReference type="PANTHER" id="PTHR42034:SF1">
    <property type="entry name" value="CONDENSATION DOMAIN-CONTAINING PROTEIN"/>
    <property type="match status" value="1"/>
</dbReference>
<accession>A0A1L9PS33</accession>
<dbReference type="Gene3D" id="3.30.559.10">
    <property type="entry name" value="Chloramphenicol acetyltransferase-like domain"/>
    <property type="match status" value="1"/>
</dbReference>
<dbReference type="GeneID" id="63728425"/>
<dbReference type="RefSeq" id="XP_040670106.1">
    <property type="nucleotide sequence ID" value="XM_040812914.1"/>
</dbReference>
<name>A0A1L9PS33_ASPVE</name>
<dbReference type="AlphaFoldDB" id="A0A1L9PS33"/>
<evidence type="ECO:0000313" key="1">
    <source>
        <dbReference type="EMBL" id="OJJ04344.1"/>
    </source>
</evidence>
<protein>
    <recommendedName>
        <fullName evidence="3">Condensation domain-containing protein</fullName>
    </recommendedName>
</protein>
<organism evidence="1 2">
    <name type="scientific">Aspergillus versicolor CBS 583.65</name>
    <dbReference type="NCBI Taxonomy" id="1036611"/>
    <lineage>
        <taxon>Eukaryota</taxon>
        <taxon>Fungi</taxon>
        <taxon>Dikarya</taxon>
        <taxon>Ascomycota</taxon>
        <taxon>Pezizomycotina</taxon>
        <taxon>Eurotiomycetes</taxon>
        <taxon>Eurotiomycetidae</taxon>
        <taxon>Eurotiales</taxon>
        <taxon>Aspergillaceae</taxon>
        <taxon>Aspergillus</taxon>
        <taxon>Aspergillus subgen. Nidulantes</taxon>
    </lineage>
</organism>
<dbReference type="SUPFAM" id="SSF52777">
    <property type="entry name" value="CoA-dependent acyltransferases"/>
    <property type="match status" value="1"/>
</dbReference>
<dbReference type="Proteomes" id="UP000184073">
    <property type="component" value="Unassembled WGS sequence"/>
</dbReference>
<sequence>MAHTLNFTWTSTFPGRWERDIDEAEQFYTSLAKAYEGTGRTFFAMTGFISLSIPIHASTPRDTAEKNLESALQKAWTQLRYDHPTIASRVVHDEHQGKCKKVYETFSPSYTLQDWLDETFVIVDGGISGLEWCNSDPPVPAFPTLFFIRTGLPDGKIGGDLVLRSHHDIIDGMGTLLLFHNLLAHAAQAYQDQDTPGSRYKPPQFGNEHKNLSPPLRTAAQIPPSPDPAHKQRLADVQSYNTSLQQQNIELASVPFKRQNHGPGKHQRVAITLSQEQSTQVLAACRGLGLSITHAYHASIPLVVRDMQEKSDKERQVRYLNYSLINERGSCVEPYSTSSHPASVYHSVSGKGLAVDLTVPAVGARTAMDDSDSNSNSNGRERKEYTDVASIIRTFYLDIRDDKDHIFLVPSYWKMGTIPYPDDGKTQSVPARNETPSVSISSLGVLDKVIRHRYGELEVEDPWVTGEELGTGLGLFLGTWKGRVTLSAAYNDVWHGKEDVLGFLNRCNEVTLRGLGLIN</sequence>
<reference evidence="2" key="1">
    <citation type="journal article" date="2017" name="Genome Biol.">
        <title>Comparative genomics reveals high biological diversity and specific adaptations in the industrially and medically important fungal genus Aspergillus.</title>
        <authorList>
            <person name="de Vries R.P."/>
            <person name="Riley R."/>
            <person name="Wiebenga A."/>
            <person name="Aguilar-Osorio G."/>
            <person name="Amillis S."/>
            <person name="Uchima C.A."/>
            <person name="Anderluh G."/>
            <person name="Asadollahi M."/>
            <person name="Askin M."/>
            <person name="Barry K."/>
            <person name="Battaglia E."/>
            <person name="Bayram O."/>
            <person name="Benocci T."/>
            <person name="Braus-Stromeyer S.A."/>
            <person name="Caldana C."/>
            <person name="Canovas D."/>
            <person name="Cerqueira G.C."/>
            <person name="Chen F."/>
            <person name="Chen W."/>
            <person name="Choi C."/>
            <person name="Clum A."/>
            <person name="Dos Santos R.A."/>
            <person name="Damasio A.R."/>
            <person name="Diallinas G."/>
            <person name="Emri T."/>
            <person name="Fekete E."/>
            <person name="Flipphi M."/>
            <person name="Freyberg S."/>
            <person name="Gallo A."/>
            <person name="Gournas C."/>
            <person name="Habgood R."/>
            <person name="Hainaut M."/>
            <person name="Harispe M.L."/>
            <person name="Henrissat B."/>
            <person name="Hilden K.S."/>
            <person name="Hope R."/>
            <person name="Hossain A."/>
            <person name="Karabika E."/>
            <person name="Karaffa L."/>
            <person name="Karanyi Z."/>
            <person name="Krasevec N."/>
            <person name="Kuo A."/>
            <person name="Kusch H."/>
            <person name="LaButti K."/>
            <person name="Lagendijk E.L."/>
            <person name="Lapidus A."/>
            <person name="Levasseur A."/>
            <person name="Lindquist E."/>
            <person name="Lipzen A."/>
            <person name="Logrieco A.F."/>
            <person name="MacCabe A."/>
            <person name="Maekelae M.R."/>
            <person name="Malavazi I."/>
            <person name="Melin P."/>
            <person name="Meyer V."/>
            <person name="Mielnichuk N."/>
            <person name="Miskei M."/>
            <person name="Molnar A.P."/>
            <person name="Mule G."/>
            <person name="Ngan C.Y."/>
            <person name="Orejas M."/>
            <person name="Orosz E."/>
            <person name="Ouedraogo J.P."/>
            <person name="Overkamp K.M."/>
            <person name="Park H.-S."/>
            <person name="Perrone G."/>
            <person name="Piumi F."/>
            <person name="Punt P.J."/>
            <person name="Ram A.F."/>
            <person name="Ramon A."/>
            <person name="Rauscher S."/>
            <person name="Record E."/>
            <person name="Riano-Pachon D.M."/>
            <person name="Robert V."/>
            <person name="Roehrig J."/>
            <person name="Ruller R."/>
            <person name="Salamov A."/>
            <person name="Salih N.S."/>
            <person name="Samson R.A."/>
            <person name="Sandor E."/>
            <person name="Sanguinetti M."/>
            <person name="Schuetze T."/>
            <person name="Sepcic K."/>
            <person name="Shelest E."/>
            <person name="Sherlock G."/>
            <person name="Sophianopoulou V."/>
            <person name="Squina F.M."/>
            <person name="Sun H."/>
            <person name="Susca A."/>
            <person name="Todd R.B."/>
            <person name="Tsang A."/>
            <person name="Unkles S.E."/>
            <person name="van de Wiele N."/>
            <person name="van Rossen-Uffink D."/>
            <person name="Oliveira J.V."/>
            <person name="Vesth T.C."/>
            <person name="Visser J."/>
            <person name="Yu J.-H."/>
            <person name="Zhou M."/>
            <person name="Andersen M.R."/>
            <person name="Archer D.B."/>
            <person name="Baker S.E."/>
            <person name="Benoit I."/>
            <person name="Brakhage A.A."/>
            <person name="Braus G.H."/>
            <person name="Fischer R."/>
            <person name="Frisvad J.C."/>
            <person name="Goldman G.H."/>
            <person name="Houbraken J."/>
            <person name="Oakley B."/>
            <person name="Pocsi I."/>
            <person name="Scazzocchio C."/>
            <person name="Seiboth B."/>
            <person name="vanKuyk P.A."/>
            <person name="Wortman J."/>
            <person name="Dyer P.S."/>
            <person name="Grigoriev I.V."/>
        </authorList>
    </citation>
    <scope>NUCLEOTIDE SEQUENCE [LARGE SCALE GENOMIC DNA]</scope>
    <source>
        <strain evidence="2">CBS 583.65</strain>
    </source>
</reference>
<keyword evidence="2" id="KW-1185">Reference proteome</keyword>
<evidence type="ECO:0000313" key="2">
    <source>
        <dbReference type="Proteomes" id="UP000184073"/>
    </source>
</evidence>
<dbReference type="Gene3D" id="3.30.559.30">
    <property type="entry name" value="Nonribosomal peptide synthetase, condensation domain"/>
    <property type="match status" value="1"/>
</dbReference>
<dbReference type="InterPro" id="IPR023213">
    <property type="entry name" value="CAT-like_dom_sf"/>
</dbReference>
<dbReference type="PANTHER" id="PTHR42034">
    <property type="entry name" value="CHROMOSOME 7, WHOLE GENOME SHOTGUN SEQUENCE-RELATED"/>
    <property type="match status" value="1"/>
</dbReference>